<protein>
    <recommendedName>
        <fullName evidence="2">HAMP domain-containing protein</fullName>
    </recommendedName>
</protein>
<organism evidence="3 4">
    <name type="scientific">Candidatus Wallbacteria bacterium HGW-Wallbacteria-1</name>
    <dbReference type="NCBI Taxonomy" id="2013854"/>
    <lineage>
        <taxon>Bacteria</taxon>
        <taxon>Candidatus Walliibacteriota</taxon>
    </lineage>
</organism>
<feature type="transmembrane region" description="Helical" evidence="1">
    <location>
        <begin position="69"/>
        <end position="89"/>
    </location>
</feature>
<keyword evidence="1" id="KW-0472">Membrane</keyword>
<dbReference type="EMBL" id="PGXC01000001">
    <property type="protein sequence ID" value="PKK91953.1"/>
    <property type="molecule type" value="Genomic_DNA"/>
</dbReference>
<evidence type="ECO:0000259" key="2">
    <source>
        <dbReference type="PROSITE" id="PS50885"/>
    </source>
</evidence>
<dbReference type="CDD" id="cd06225">
    <property type="entry name" value="HAMP"/>
    <property type="match status" value="1"/>
</dbReference>
<gene>
    <name evidence="3" type="ORF">CVV64_00570</name>
</gene>
<keyword evidence="1" id="KW-0812">Transmembrane</keyword>
<comment type="caution">
    <text evidence="3">The sequence shown here is derived from an EMBL/GenBank/DDBJ whole genome shotgun (WGS) entry which is preliminary data.</text>
</comment>
<evidence type="ECO:0000313" key="4">
    <source>
        <dbReference type="Proteomes" id="UP000233256"/>
    </source>
</evidence>
<dbReference type="PROSITE" id="PS50885">
    <property type="entry name" value="HAMP"/>
    <property type="match status" value="1"/>
</dbReference>
<sequence length="201" mass="22073">MAKRTKLIVNRSQQSRFIFTVLLVCLLVLIINAVNIYVLVKHFAMAQAGVDEIQALSRISAAVVEKMRFRIILLVAVNGIIVVGIGLFLSHRIAGPSYNIEREMRQVMDGDISGRVKLREGDQLSELAAAMNQMVDGLRDIVGNIRVSAESLEGEIRKSENPDPRVIAGLNSLNQAIAGFQLSSEQKDARQADIVSSETES</sequence>
<dbReference type="SUPFAM" id="SSF158472">
    <property type="entry name" value="HAMP domain-like"/>
    <property type="match status" value="1"/>
</dbReference>
<accession>A0A2N1PUC2</accession>
<reference evidence="3 4" key="1">
    <citation type="journal article" date="2017" name="ISME J.">
        <title>Potential for microbial H2 and metal transformations associated with novel bacteria and archaea in deep terrestrial subsurface sediments.</title>
        <authorList>
            <person name="Hernsdorf A.W."/>
            <person name="Amano Y."/>
            <person name="Miyakawa K."/>
            <person name="Ise K."/>
            <person name="Suzuki Y."/>
            <person name="Anantharaman K."/>
            <person name="Probst A."/>
            <person name="Burstein D."/>
            <person name="Thomas B.C."/>
            <person name="Banfield J.F."/>
        </authorList>
    </citation>
    <scope>NUCLEOTIDE SEQUENCE [LARGE SCALE GENOMIC DNA]</scope>
    <source>
        <strain evidence="3">HGW-Wallbacteria-1</strain>
    </source>
</reference>
<dbReference type="GO" id="GO:0007165">
    <property type="term" value="P:signal transduction"/>
    <property type="evidence" value="ECO:0007669"/>
    <property type="project" value="InterPro"/>
</dbReference>
<dbReference type="Pfam" id="PF00672">
    <property type="entry name" value="HAMP"/>
    <property type="match status" value="1"/>
</dbReference>
<dbReference type="AlphaFoldDB" id="A0A2N1PUC2"/>
<evidence type="ECO:0000313" key="3">
    <source>
        <dbReference type="EMBL" id="PKK91953.1"/>
    </source>
</evidence>
<keyword evidence="1" id="KW-1133">Transmembrane helix</keyword>
<evidence type="ECO:0000256" key="1">
    <source>
        <dbReference type="SAM" id="Phobius"/>
    </source>
</evidence>
<dbReference type="Gene3D" id="6.10.340.10">
    <property type="match status" value="1"/>
</dbReference>
<feature type="transmembrane region" description="Helical" evidence="1">
    <location>
        <begin position="21"/>
        <end position="40"/>
    </location>
</feature>
<proteinExistence type="predicted"/>
<feature type="domain" description="HAMP" evidence="2">
    <location>
        <begin position="91"/>
        <end position="143"/>
    </location>
</feature>
<dbReference type="SMART" id="SM00304">
    <property type="entry name" value="HAMP"/>
    <property type="match status" value="1"/>
</dbReference>
<name>A0A2N1PUC2_9BACT</name>
<dbReference type="GO" id="GO:0016020">
    <property type="term" value="C:membrane"/>
    <property type="evidence" value="ECO:0007669"/>
    <property type="project" value="InterPro"/>
</dbReference>
<dbReference type="Proteomes" id="UP000233256">
    <property type="component" value="Unassembled WGS sequence"/>
</dbReference>
<dbReference type="InterPro" id="IPR003660">
    <property type="entry name" value="HAMP_dom"/>
</dbReference>